<organism evidence="1 2">
    <name type="scientific">Pontibacter ummariensis</name>
    <dbReference type="NCBI Taxonomy" id="1610492"/>
    <lineage>
        <taxon>Bacteria</taxon>
        <taxon>Pseudomonadati</taxon>
        <taxon>Bacteroidota</taxon>
        <taxon>Cytophagia</taxon>
        <taxon>Cytophagales</taxon>
        <taxon>Hymenobacteraceae</taxon>
        <taxon>Pontibacter</taxon>
    </lineage>
</organism>
<keyword evidence="2" id="KW-1185">Reference proteome</keyword>
<dbReference type="RefSeq" id="WP_089320082.1">
    <property type="nucleotide sequence ID" value="NZ_FZOQ01000014.1"/>
</dbReference>
<reference evidence="2" key="1">
    <citation type="submission" date="2017-06" db="EMBL/GenBank/DDBJ databases">
        <authorList>
            <person name="Varghese N."/>
            <person name="Submissions S."/>
        </authorList>
    </citation>
    <scope>NUCLEOTIDE SEQUENCE [LARGE SCALE GENOMIC DNA]</scope>
    <source>
        <strain evidence="2">NKM1</strain>
    </source>
</reference>
<sequence>MNTADPKPEVHKSKSIEVLSDTRYKAAQKHAAKLVLVSNGLKITVTLYGATPEVLERRVKEFFGEEVKA</sequence>
<dbReference type="EMBL" id="FZOQ01000014">
    <property type="protein sequence ID" value="SNS81977.1"/>
    <property type="molecule type" value="Genomic_DNA"/>
</dbReference>
<dbReference type="Proteomes" id="UP000198432">
    <property type="component" value="Unassembled WGS sequence"/>
</dbReference>
<evidence type="ECO:0000313" key="1">
    <source>
        <dbReference type="EMBL" id="SNS81977.1"/>
    </source>
</evidence>
<gene>
    <name evidence="1" type="ORF">SAMN06296052_11439</name>
</gene>
<name>A0A239HKV8_9BACT</name>
<protein>
    <submittedName>
        <fullName evidence="1">Uncharacterized protein</fullName>
    </submittedName>
</protein>
<dbReference type="AlphaFoldDB" id="A0A239HKV8"/>
<evidence type="ECO:0000313" key="2">
    <source>
        <dbReference type="Proteomes" id="UP000198432"/>
    </source>
</evidence>
<accession>A0A239HKV8</accession>
<proteinExistence type="predicted"/>